<evidence type="ECO:0000313" key="2">
    <source>
        <dbReference type="EMBL" id="ASU34726.1"/>
    </source>
</evidence>
<dbReference type="EMBL" id="CP022743">
    <property type="protein sequence ID" value="ASU34726.1"/>
    <property type="molecule type" value="Genomic_DNA"/>
</dbReference>
<reference evidence="2 3" key="1">
    <citation type="submission" date="2017-08" db="EMBL/GenBank/DDBJ databases">
        <title>Complete genome sequence of Mucilaginibacter sp. strain BJC16-A31.</title>
        <authorList>
            <consortium name="Henan University of Science and Technology"/>
            <person name="You X."/>
        </authorList>
    </citation>
    <scope>NUCLEOTIDE SEQUENCE [LARGE SCALE GENOMIC DNA]</scope>
    <source>
        <strain evidence="2 3">BJC16-A31</strain>
    </source>
</reference>
<dbReference type="OrthoDB" id="9785911at2"/>
<organism evidence="2 3">
    <name type="scientific">Mucilaginibacter xinganensis</name>
    <dbReference type="NCBI Taxonomy" id="1234841"/>
    <lineage>
        <taxon>Bacteria</taxon>
        <taxon>Pseudomonadati</taxon>
        <taxon>Bacteroidota</taxon>
        <taxon>Sphingobacteriia</taxon>
        <taxon>Sphingobacteriales</taxon>
        <taxon>Sphingobacteriaceae</taxon>
        <taxon>Mucilaginibacter</taxon>
    </lineage>
</organism>
<dbReference type="KEGG" id="muc:MuYL_2839"/>
<name>A0A223NY34_9SPHI</name>
<gene>
    <name evidence="2" type="ORF">MuYL_2839</name>
</gene>
<dbReference type="SUPFAM" id="SSF55729">
    <property type="entry name" value="Acyl-CoA N-acyltransferases (Nat)"/>
    <property type="match status" value="1"/>
</dbReference>
<dbReference type="Proteomes" id="UP000215002">
    <property type="component" value="Chromosome"/>
</dbReference>
<keyword evidence="3" id="KW-1185">Reference proteome</keyword>
<proteinExistence type="predicted"/>
<dbReference type="PANTHER" id="PTHR36174">
    <property type="entry name" value="LIPID II:GLYCINE GLYCYLTRANSFERASE"/>
    <property type="match status" value="1"/>
</dbReference>
<sequence length="358" mass="41601">MGYRSFTVNTKKEWDDYMMKALMNECFHSWGYHLLNNEGEPLLFIYEEEGFFIALPVIKRQIENSPYFDMTSVYGYSGPVSNIDLSHLSSLTISQFKISFTNFMQNESAICMFSRLHPFINQLTLTTGFGGIRKNGTTLYIDLSISVQDQHNRYDKRLSRQIRRLRKQGFEIKESCDLAEIRGFIEMYHKNMDRVSASKNYYFEEKYFVDLLNIDGFDNRLILIYEGRKLVCGALVLLSDNIIRNHLSATAPEYLKESPSKLLTDEISVMGRRLGKKIFHLGGGVGGKEDTLYRFKRLFSGLQVKDHIWCYINDEQAYNDLVQRNGVAIDPQSAYFPLYRQPKRDLQPYISNIEASVV</sequence>
<dbReference type="Pfam" id="PF13480">
    <property type="entry name" value="Acetyltransf_6"/>
    <property type="match status" value="1"/>
</dbReference>
<feature type="domain" description="BioF2-like acetyltransferase" evidence="1">
    <location>
        <begin position="155"/>
        <end position="285"/>
    </location>
</feature>
<dbReference type="InterPro" id="IPR016181">
    <property type="entry name" value="Acyl_CoA_acyltransferase"/>
</dbReference>
<evidence type="ECO:0000313" key="3">
    <source>
        <dbReference type="Proteomes" id="UP000215002"/>
    </source>
</evidence>
<dbReference type="PANTHER" id="PTHR36174:SF1">
    <property type="entry name" value="LIPID II:GLYCINE GLYCYLTRANSFERASE"/>
    <property type="match status" value="1"/>
</dbReference>
<dbReference type="RefSeq" id="WP_094571041.1">
    <property type="nucleotide sequence ID" value="NZ_CP022743.1"/>
</dbReference>
<dbReference type="Gene3D" id="3.40.630.30">
    <property type="match status" value="1"/>
</dbReference>
<dbReference type="AlphaFoldDB" id="A0A223NY34"/>
<evidence type="ECO:0000259" key="1">
    <source>
        <dbReference type="Pfam" id="PF13480"/>
    </source>
</evidence>
<dbReference type="InterPro" id="IPR038740">
    <property type="entry name" value="BioF2-like_GNAT_dom"/>
</dbReference>
<protein>
    <recommendedName>
        <fullName evidence="1">BioF2-like acetyltransferase domain-containing protein</fullName>
    </recommendedName>
</protein>
<dbReference type="InterPro" id="IPR050644">
    <property type="entry name" value="PG_Glycine_Bridge_Synth"/>
</dbReference>
<accession>A0A223NY34</accession>